<dbReference type="RefSeq" id="WP_115048822.1">
    <property type="nucleotide sequence ID" value="NZ_CP068086.1"/>
</dbReference>
<protein>
    <submittedName>
        <fullName evidence="1">Predicted aspartyl protease</fullName>
    </submittedName>
</protein>
<dbReference type="AlphaFoldDB" id="A0A654DKN2"/>
<dbReference type="EMBL" id="CABWMV010000026">
    <property type="protein sequence ID" value="VXD06509.1"/>
    <property type="molecule type" value="Genomic_DNA"/>
</dbReference>
<dbReference type="Proteomes" id="UP000432350">
    <property type="component" value="Unassembled WGS sequence"/>
</dbReference>
<dbReference type="InterPro" id="IPR021109">
    <property type="entry name" value="Peptidase_aspartic_dom_sf"/>
</dbReference>
<name>A0A654DKN2_SPHMU</name>
<dbReference type="Pfam" id="PF13975">
    <property type="entry name" value="gag-asp_proteas"/>
    <property type="match status" value="1"/>
</dbReference>
<reference evidence="1 2" key="1">
    <citation type="submission" date="2019-10" db="EMBL/GenBank/DDBJ databases">
        <authorList>
            <person name="Karimi E."/>
        </authorList>
    </citation>
    <scope>NUCLEOTIDE SEQUENCE [LARGE SCALE GENOMIC DNA]</scope>
    <source>
        <strain evidence="1">Sphingobacterium sp. 8BC</strain>
    </source>
</reference>
<evidence type="ECO:0000313" key="1">
    <source>
        <dbReference type="EMBL" id="VXD06509.1"/>
    </source>
</evidence>
<accession>A0A654DKN2</accession>
<evidence type="ECO:0000313" key="2">
    <source>
        <dbReference type="Proteomes" id="UP000432350"/>
    </source>
</evidence>
<keyword evidence="1" id="KW-0378">Hydrolase</keyword>
<dbReference type="Gene3D" id="2.40.70.10">
    <property type="entry name" value="Acid Proteases"/>
    <property type="match status" value="1"/>
</dbReference>
<dbReference type="GO" id="GO:0008233">
    <property type="term" value="F:peptidase activity"/>
    <property type="evidence" value="ECO:0007669"/>
    <property type="project" value="UniProtKB-KW"/>
</dbReference>
<proteinExistence type="predicted"/>
<dbReference type="GO" id="GO:0006508">
    <property type="term" value="P:proteolysis"/>
    <property type="evidence" value="ECO:0007669"/>
    <property type="project" value="UniProtKB-KW"/>
</dbReference>
<dbReference type="SUPFAM" id="SSF50630">
    <property type="entry name" value="Acid proteases"/>
    <property type="match status" value="1"/>
</dbReference>
<gene>
    <name evidence="1" type="ORF">SPHINGO8BC_70048</name>
</gene>
<keyword evidence="1" id="KW-0645">Protease</keyword>
<organism evidence="1 2">
    <name type="scientific">Sphingobacterium multivorum</name>
    <dbReference type="NCBI Taxonomy" id="28454"/>
    <lineage>
        <taxon>Bacteria</taxon>
        <taxon>Pseudomonadati</taxon>
        <taxon>Bacteroidota</taxon>
        <taxon>Sphingobacteriia</taxon>
        <taxon>Sphingobacteriales</taxon>
        <taxon>Sphingobacteriaceae</taxon>
        <taxon>Sphingobacterium</taxon>
    </lineage>
</organism>
<sequence length="407" mass="46281">MKTDNQKKKRHIALATFAIILSFFTMTNVFPQAKIPLIKASSEKAGITDGAYCHVDWKLDPKADPDVYFVNIPTKESTVVFKTDQEELTMMTKPGSMYDFIVLLNGTDSCHVRISAQLPPDLPTMDNSNLFPMRIPFRLIGSRIFLNGTINKKDVPIQFDLGAGTGVVNRNNAKQLDLSFSSFTTVANTDGLNNERTSLGNELHIGPIVWKNVSVTEVGNMKPFEDLIIGNSFFRNHIIEIDYDKMELVIHRDLPTKAKKYTKLPVYYEQNRPKFKAAFRHNQQDYDFWFLFDTGRDGTMLLGEDFTGIDHNWTDLTPLTMISNRKIIRLDASIAGVEFKDIVTNAADPAKPNGRPSLFGNQILNHFNVILDNQEGFLYLKPNSRIKEPYSNYEGYLKQMSQSMQKN</sequence>